<evidence type="ECO:0000256" key="12">
    <source>
        <dbReference type="HAMAP-Rule" id="MF_00974"/>
    </source>
</evidence>
<dbReference type="InterPro" id="IPR037068">
    <property type="entry name" value="DNA_primase_core_N_sf"/>
</dbReference>
<keyword evidence="8 12" id="KW-0862">Zinc</keyword>
<dbReference type="PANTHER" id="PTHR30313">
    <property type="entry name" value="DNA PRIMASE"/>
    <property type="match status" value="1"/>
</dbReference>
<dbReference type="SMART" id="SM00400">
    <property type="entry name" value="ZnF_CHCC"/>
    <property type="match status" value="1"/>
</dbReference>
<dbReference type="InterPro" id="IPR034151">
    <property type="entry name" value="TOPRIM_DnaG_bac"/>
</dbReference>
<dbReference type="NCBIfam" id="TIGR01391">
    <property type="entry name" value="dnaG"/>
    <property type="match status" value="1"/>
</dbReference>
<evidence type="ECO:0000256" key="10">
    <source>
        <dbReference type="ARBA" id="ARBA00023125"/>
    </source>
</evidence>
<keyword evidence="16" id="KW-1185">Reference proteome</keyword>
<dbReference type="SUPFAM" id="SSF57783">
    <property type="entry name" value="Zinc beta-ribbon"/>
    <property type="match status" value="1"/>
</dbReference>
<dbReference type="HAMAP" id="MF_00974">
    <property type="entry name" value="DNA_primase_DnaG"/>
    <property type="match status" value="1"/>
</dbReference>
<sequence>MAGLIRREDIAAVRERARIDEVVGTYVTLKPAGVGSMKGLCPLHDERTPSFHVRPQLGLWHCFGCDEGGDVISFVQKIDHLPFAEAVEHLAAKVGVQLRYEDGDGHARPREEPGRRQRLIEAHRVAEEYFAGQLDSPGAAPARQFLAERGFDRQAAATFGVGYAPQGWDNMLRHLRGRGFTEAELTASGLVSQGNRGVYDRFRGRLVWPIRDITGETVGFGARRLLEEDQGPKYLNTPETAIYKKSHVLYGLDLAKRAIAKERKVVVVEGYTDVMAAHLAGVGTAVATCGTAFGTDHIRIVRRLLGDSVDSATGVIFSSGATYGGEVIFTFDGDSAGQKAALRAFEEDQRFASQTFVAVGPDGLDPCDLRLQRGDAAVRDLVAARQPLFAFAIRSVLAQLDLATAEGRVAALRAAAPVVAGIRDRALRSEYARSLAGWLGMDEVAVRRAVQAAERSGRGGPGGDEPSGRAGDGRSGWTRPEGGGRPDGGSRFEGGGRYGGGRFDGGPAAQAGGRPDGGGPRAFREDPVAQLERQVLEVVLQLPQHALGAGFDALAPDTFTVPAYRGVHDAIRAAGGTTAYGQEVERLTAQGAGGDVAGHAAARWAEQVRENAVGPVAGVITELAVAPLPEDRPESLAGYAQGVLVALIRMGLTREIADVKGRLQRTDPADPGYGQIFADLMELENRRRSLSRE</sequence>
<keyword evidence="3 12" id="KW-0808">Transferase</keyword>
<dbReference type="Gene3D" id="3.40.1360.10">
    <property type="match status" value="1"/>
</dbReference>
<evidence type="ECO:0000256" key="4">
    <source>
        <dbReference type="ARBA" id="ARBA00022695"/>
    </source>
</evidence>
<keyword evidence="10 12" id="KW-0238">DNA-binding</keyword>
<dbReference type="InterPro" id="IPR050219">
    <property type="entry name" value="DnaG_primase"/>
</dbReference>
<evidence type="ECO:0000256" key="2">
    <source>
        <dbReference type="ARBA" id="ARBA00022515"/>
    </source>
</evidence>
<comment type="domain">
    <text evidence="12">Contains an N-terminal zinc-binding domain, a central core domain that contains the primase activity, and a C-terminal DnaB-binding domain.</text>
</comment>
<feature type="domain" description="Toprim" evidence="14">
    <location>
        <begin position="263"/>
        <end position="361"/>
    </location>
</feature>
<dbReference type="InterPro" id="IPR013264">
    <property type="entry name" value="DNAG_N"/>
</dbReference>
<feature type="zinc finger region" description="CHC2-type" evidence="12">
    <location>
        <begin position="41"/>
        <end position="65"/>
    </location>
</feature>
<comment type="cofactor">
    <cofactor evidence="12">
        <name>Zn(2+)</name>
        <dbReference type="ChEBI" id="CHEBI:29105"/>
    </cofactor>
    <text evidence="12">Binds 1 zinc ion per monomer.</text>
</comment>
<dbReference type="SUPFAM" id="SSF56731">
    <property type="entry name" value="DNA primase core"/>
    <property type="match status" value="1"/>
</dbReference>
<dbReference type="Gene3D" id="3.90.980.10">
    <property type="entry name" value="DNA primase, catalytic core, N-terminal domain"/>
    <property type="match status" value="1"/>
</dbReference>
<keyword evidence="4 12" id="KW-0548">Nucleotidyltransferase</keyword>
<evidence type="ECO:0000259" key="14">
    <source>
        <dbReference type="PROSITE" id="PS50880"/>
    </source>
</evidence>
<dbReference type="InterPro" id="IPR036977">
    <property type="entry name" value="DNA_primase_Znf_CHC2"/>
</dbReference>
<evidence type="ECO:0000256" key="6">
    <source>
        <dbReference type="ARBA" id="ARBA00022723"/>
    </source>
</evidence>
<dbReference type="Pfam" id="PF13662">
    <property type="entry name" value="Toprim_4"/>
    <property type="match status" value="1"/>
</dbReference>
<evidence type="ECO:0000256" key="11">
    <source>
        <dbReference type="ARBA" id="ARBA00023163"/>
    </source>
</evidence>
<comment type="catalytic activity">
    <reaction evidence="12">
        <text>ssDNA + n NTP = ssDNA/pppN(pN)n-1 hybrid + (n-1) diphosphate.</text>
        <dbReference type="EC" id="2.7.7.101"/>
    </reaction>
</comment>
<dbReference type="Pfam" id="PF08275">
    <property type="entry name" value="DNAG_N"/>
    <property type="match status" value="1"/>
</dbReference>
<organism evidence="15 16">
    <name type="scientific">Georgenia daeguensis</name>
    <dbReference type="NCBI Taxonomy" id="908355"/>
    <lineage>
        <taxon>Bacteria</taxon>
        <taxon>Bacillati</taxon>
        <taxon>Actinomycetota</taxon>
        <taxon>Actinomycetes</taxon>
        <taxon>Micrococcales</taxon>
        <taxon>Bogoriellaceae</taxon>
        <taxon>Georgenia</taxon>
    </lineage>
</organism>
<proteinExistence type="inferred from homology"/>
<comment type="function">
    <text evidence="12">RNA polymerase that catalyzes the synthesis of short RNA molecules used as primers for DNA polymerase during DNA replication.</text>
</comment>
<evidence type="ECO:0000313" key="16">
    <source>
        <dbReference type="Proteomes" id="UP001499841"/>
    </source>
</evidence>
<keyword evidence="1 12" id="KW-0240">DNA-directed RNA polymerase</keyword>
<dbReference type="InterPro" id="IPR030846">
    <property type="entry name" value="DnaG_bac"/>
</dbReference>
<dbReference type="InterPro" id="IPR013173">
    <property type="entry name" value="DNA_primase_DnaG_DnaB-bd_dom"/>
</dbReference>
<evidence type="ECO:0000256" key="13">
    <source>
        <dbReference type="SAM" id="MobiDB-lite"/>
    </source>
</evidence>
<dbReference type="Pfam" id="PF10410">
    <property type="entry name" value="DnaB_bind"/>
    <property type="match status" value="1"/>
</dbReference>
<feature type="region of interest" description="Disordered" evidence="13">
    <location>
        <begin position="452"/>
        <end position="524"/>
    </location>
</feature>
<dbReference type="InterPro" id="IPR019475">
    <property type="entry name" value="DNA_primase_DnaB-bd"/>
</dbReference>
<accession>A0ABP8EQH4</accession>
<name>A0ABP8EQH4_9MICO</name>
<evidence type="ECO:0000256" key="3">
    <source>
        <dbReference type="ARBA" id="ARBA00022679"/>
    </source>
</evidence>
<evidence type="ECO:0000256" key="1">
    <source>
        <dbReference type="ARBA" id="ARBA00022478"/>
    </source>
</evidence>
<evidence type="ECO:0000256" key="8">
    <source>
        <dbReference type="ARBA" id="ARBA00022833"/>
    </source>
</evidence>
<reference evidence="16" key="1">
    <citation type="journal article" date="2019" name="Int. J. Syst. Evol. Microbiol.">
        <title>The Global Catalogue of Microorganisms (GCM) 10K type strain sequencing project: providing services to taxonomists for standard genome sequencing and annotation.</title>
        <authorList>
            <consortium name="The Broad Institute Genomics Platform"/>
            <consortium name="The Broad Institute Genome Sequencing Center for Infectious Disease"/>
            <person name="Wu L."/>
            <person name="Ma J."/>
        </authorList>
    </citation>
    <scope>NUCLEOTIDE SEQUENCE [LARGE SCALE GENOMIC DNA]</scope>
    <source>
        <strain evidence="16">JCM 17459</strain>
    </source>
</reference>
<evidence type="ECO:0000256" key="5">
    <source>
        <dbReference type="ARBA" id="ARBA00022705"/>
    </source>
</evidence>
<dbReference type="InterPro" id="IPR002694">
    <property type="entry name" value="Znf_CHC2"/>
</dbReference>
<dbReference type="Pfam" id="PF01807">
    <property type="entry name" value="Zn_ribbon_DnaG"/>
    <property type="match status" value="1"/>
</dbReference>
<evidence type="ECO:0000256" key="9">
    <source>
        <dbReference type="ARBA" id="ARBA00022842"/>
    </source>
</evidence>
<evidence type="ECO:0000313" key="15">
    <source>
        <dbReference type="EMBL" id="GAA4286212.1"/>
    </source>
</evidence>
<dbReference type="InterPro" id="IPR006171">
    <property type="entry name" value="TOPRIM_dom"/>
</dbReference>
<dbReference type="InterPro" id="IPR006295">
    <property type="entry name" value="DNA_primase_DnaG"/>
</dbReference>
<feature type="compositionally biased region" description="Gly residues" evidence="13">
    <location>
        <begin position="491"/>
        <end position="504"/>
    </location>
</feature>
<dbReference type="EMBL" id="BAABBA010000002">
    <property type="protein sequence ID" value="GAA4286212.1"/>
    <property type="molecule type" value="Genomic_DNA"/>
</dbReference>
<gene>
    <name evidence="12 15" type="primary">dnaG</name>
    <name evidence="15" type="ORF">GCM10022262_05710</name>
</gene>
<keyword evidence="7 12" id="KW-0863">Zinc-finger</keyword>
<dbReference type="Gene3D" id="3.90.580.10">
    <property type="entry name" value="Zinc finger, CHC2-type domain"/>
    <property type="match status" value="1"/>
</dbReference>
<dbReference type="PROSITE" id="PS50880">
    <property type="entry name" value="TOPRIM"/>
    <property type="match status" value="1"/>
</dbReference>
<comment type="subunit">
    <text evidence="12">Monomer. Interacts with DnaB.</text>
</comment>
<dbReference type="CDD" id="cd03364">
    <property type="entry name" value="TOPRIM_DnaG_primases"/>
    <property type="match status" value="1"/>
</dbReference>
<keyword evidence="5 12" id="KW-0235">DNA replication</keyword>
<comment type="caution">
    <text evidence="15">The sequence shown here is derived from an EMBL/GenBank/DDBJ whole genome shotgun (WGS) entry which is preliminary data.</text>
</comment>
<protein>
    <recommendedName>
        <fullName evidence="12">DNA primase</fullName>
        <ecNumber evidence="12">2.7.7.101</ecNumber>
    </recommendedName>
</protein>
<dbReference type="Proteomes" id="UP001499841">
    <property type="component" value="Unassembled WGS sequence"/>
</dbReference>
<dbReference type="EC" id="2.7.7.101" evidence="12"/>
<dbReference type="RefSeq" id="WP_345037442.1">
    <property type="nucleotide sequence ID" value="NZ_BAABBA010000002.1"/>
</dbReference>
<keyword evidence="11 12" id="KW-0804">Transcription</keyword>
<comment type="similarity">
    <text evidence="12">Belongs to the DnaG primase family.</text>
</comment>
<evidence type="ECO:0000256" key="7">
    <source>
        <dbReference type="ARBA" id="ARBA00022771"/>
    </source>
</evidence>
<dbReference type="Pfam" id="PF08278">
    <property type="entry name" value="DnaG_DnaB_bind"/>
    <property type="match status" value="1"/>
</dbReference>
<keyword evidence="9" id="KW-0460">Magnesium</keyword>
<keyword evidence="2 12" id="KW-0639">Primosome</keyword>
<keyword evidence="6 12" id="KW-0479">Metal-binding</keyword>
<dbReference type="PANTHER" id="PTHR30313:SF2">
    <property type="entry name" value="DNA PRIMASE"/>
    <property type="match status" value="1"/>
</dbReference>
<dbReference type="SMART" id="SM00493">
    <property type="entry name" value="TOPRIM"/>
    <property type="match status" value="1"/>
</dbReference>